<feature type="transmembrane region" description="Helical" evidence="1">
    <location>
        <begin position="71"/>
        <end position="98"/>
    </location>
</feature>
<evidence type="ECO:0000256" key="1">
    <source>
        <dbReference type="SAM" id="Phobius"/>
    </source>
</evidence>
<dbReference type="InterPro" id="IPR005182">
    <property type="entry name" value="YdbS-like_PH"/>
</dbReference>
<sequence>MSRWHIAGRSLRALEAITDGLPAGKAPEFDTRGPTERLRSITLPASDKDSHVDFCVATGAWPIAAFWSAHAFLAMTGVLSGGGGGWLLWLAVGLFGVLRQTSNVMRINQHRVLVREGLAGRAERKIELHQISSIWVQQGATGRALNIGRVGMQLINGEVVWGPVIGHPTRAKRAIAVAVSRRTASN</sequence>
<comment type="caution">
    <text evidence="3">The sequence shown here is derived from an EMBL/GenBank/DDBJ whole genome shotgun (WGS) entry which is preliminary data.</text>
</comment>
<keyword evidence="1" id="KW-0472">Membrane</keyword>
<keyword evidence="4" id="KW-1185">Reference proteome</keyword>
<gene>
    <name evidence="3" type="ORF">ACFQ0F_07700</name>
</gene>
<dbReference type="Pfam" id="PF03703">
    <property type="entry name" value="bPH_2"/>
    <property type="match status" value="1"/>
</dbReference>
<proteinExistence type="predicted"/>
<evidence type="ECO:0000313" key="4">
    <source>
        <dbReference type="Proteomes" id="UP001597044"/>
    </source>
</evidence>
<dbReference type="Proteomes" id="UP001597044">
    <property type="component" value="Unassembled WGS sequence"/>
</dbReference>
<name>A0ABW3HHU0_9GAMM</name>
<keyword evidence="1" id="KW-1133">Transmembrane helix</keyword>
<accession>A0ABW3HHU0</accession>
<dbReference type="RefSeq" id="WP_379070806.1">
    <property type="nucleotide sequence ID" value="NZ_JBHTIT010000001.1"/>
</dbReference>
<protein>
    <submittedName>
        <fullName evidence="3">PH domain-containing protein</fullName>
    </submittedName>
</protein>
<reference evidence="4" key="1">
    <citation type="journal article" date="2019" name="Int. J. Syst. Evol. Microbiol.">
        <title>The Global Catalogue of Microorganisms (GCM) 10K type strain sequencing project: providing services to taxonomists for standard genome sequencing and annotation.</title>
        <authorList>
            <consortium name="The Broad Institute Genomics Platform"/>
            <consortium name="The Broad Institute Genome Sequencing Center for Infectious Disease"/>
            <person name="Wu L."/>
            <person name="Ma J."/>
        </authorList>
    </citation>
    <scope>NUCLEOTIDE SEQUENCE [LARGE SCALE GENOMIC DNA]</scope>
    <source>
        <strain evidence="4">CCUG 63419</strain>
    </source>
</reference>
<feature type="domain" description="YdbS-like PH" evidence="2">
    <location>
        <begin position="105"/>
        <end position="159"/>
    </location>
</feature>
<dbReference type="EMBL" id="JBHTIT010000001">
    <property type="protein sequence ID" value="MFD0950268.1"/>
    <property type="molecule type" value="Genomic_DNA"/>
</dbReference>
<evidence type="ECO:0000313" key="3">
    <source>
        <dbReference type="EMBL" id="MFD0950268.1"/>
    </source>
</evidence>
<keyword evidence="1" id="KW-0812">Transmembrane</keyword>
<evidence type="ECO:0000259" key="2">
    <source>
        <dbReference type="Pfam" id="PF03703"/>
    </source>
</evidence>
<organism evidence="3 4">
    <name type="scientific">Paraperlucidibaca wandonensis</name>
    <dbReference type="NCBI Taxonomy" id="1268273"/>
    <lineage>
        <taxon>Bacteria</taxon>
        <taxon>Pseudomonadati</taxon>
        <taxon>Pseudomonadota</taxon>
        <taxon>Gammaproteobacteria</taxon>
        <taxon>Moraxellales</taxon>
        <taxon>Moraxellaceae</taxon>
        <taxon>Paraperlucidibaca</taxon>
    </lineage>
</organism>